<dbReference type="GO" id="GO:0005783">
    <property type="term" value="C:endoplasmic reticulum"/>
    <property type="evidence" value="ECO:0007669"/>
    <property type="project" value="InterPro"/>
</dbReference>
<sequence>MLSLFLKHKCIYCIFILFHLGHSLKLESNDVFNTEFEEPRKQDTVSSFQELHSAEYEQHLPQELSEAEYERAINYYSYSSVQGLKSLVKLEFKIYETISALYRRLFNRTDSENRSRLQIYLQDYEETTGKLLEDFEHINVHKVEKVSWNIIASYRMLRRFHFHIIQWVTFPPEDKLVREVLSFLKTVYAPEDGPTEGDFENAMVAVANIHFTYGLSAKNISEGKLMGEDTGITLQSVHCYEIGNAAISMGYLQVGIEWLELAKEKVNSCSDATMKIEEIEVALELAQNTHNKEYDNSTLEPQYFEGNLRDENLTKTQYGDLRGTEEQTINMFNHFGICAGKSHQ</sequence>
<evidence type="ECO:0000313" key="4">
    <source>
        <dbReference type="Proteomes" id="UP000708208"/>
    </source>
</evidence>
<dbReference type="Pfam" id="PF08336">
    <property type="entry name" value="P4Ha_N"/>
    <property type="match status" value="1"/>
</dbReference>
<evidence type="ECO:0000259" key="2">
    <source>
        <dbReference type="Pfam" id="PF08336"/>
    </source>
</evidence>
<evidence type="ECO:0000313" key="3">
    <source>
        <dbReference type="EMBL" id="CAG7834239.1"/>
    </source>
</evidence>
<proteinExistence type="predicted"/>
<keyword evidence="4" id="KW-1185">Reference proteome</keyword>
<dbReference type="AlphaFoldDB" id="A0A8J2PV55"/>
<organism evidence="3 4">
    <name type="scientific">Allacma fusca</name>
    <dbReference type="NCBI Taxonomy" id="39272"/>
    <lineage>
        <taxon>Eukaryota</taxon>
        <taxon>Metazoa</taxon>
        <taxon>Ecdysozoa</taxon>
        <taxon>Arthropoda</taxon>
        <taxon>Hexapoda</taxon>
        <taxon>Collembola</taxon>
        <taxon>Symphypleona</taxon>
        <taxon>Sminthuridae</taxon>
        <taxon>Allacma</taxon>
    </lineage>
</organism>
<keyword evidence="1" id="KW-0732">Signal</keyword>
<evidence type="ECO:0000256" key="1">
    <source>
        <dbReference type="SAM" id="SignalP"/>
    </source>
</evidence>
<dbReference type="InterPro" id="IPR013547">
    <property type="entry name" value="P4H_N"/>
</dbReference>
<feature type="domain" description="Prolyl 4-hydroxylase N-terminal" evidence="2">
    <location>
        <begin position="80"/>
        <end position="227"/>
    </location>
</feature>
<dbReference type="GO" id="GO:0004656">
    <property type="term" value="F:procollagen-proline 4-dioxygenase activity"/>
    <property type="evidence" value="ECO:0007669"/>
    <property type="project" value="InterPro"/>
</dbReference>
<reference evidence="3" key="1">
    <citation type="submission" date="2021-06" db="EMBL/GenBank/DDBJ databases">
        <authorList>
            <person name="Hodson N. C."/>
            <person name="Mongue J. A."/>
            <person name="Jaron S. K."/>
        </authorList>
    </citation>
    <scope>NUCLEOTIDE SEQUENCE</scope>
</reference>
<dbReference type="Proteomes" id="UP000708208">
    <property type="component" value="Unassembled WGS sequence"/>
</dbReference>
<dbReference type="OrthoDB" id="7882996at2759"/>
<feature type="chain" id="PRO_5035182466" description="Prolyl 4-hydroxylase N-terminal domain-containing protein" evidence="1">
    <location>
        <begin position="24"/>
        <end position="344"/>
    </location>
</feature>
<comment type="caution">
    <text evidence="3">The sequence shown here is derived from an EMBL/GenBank/DDBJ whole genome shotgun (WGS) entry which is preliminary data.</text>
</comment>
<feature type="signal peptide" evidence="1">
    <location>
        <begin position="1"/>
        <end position="23"/>
    </location>
</feature>
<accession>A0A8J2PV55</accession>
<protein>
    <recommendedName>
        <fullName evidence="2">Prolyl 4-hydroxylase N-terminal domain-containing protein</fullName>
    </recommendedName>
</protein>
<gene>
    <name evidence="3" type="ORF">AFUS01_LOCUS43766</name>
</gene>
<feature type="non-terminal residue" evidence="3">
    <location>
        <position position="1"/>
    </location>
</feature>
<dbReference type="EMBL" id="CAJVCH010570169">
    <property type="protein sequence ID" value="CAG7834239.1"/>
    <property type="molecule type" value="Genomic_DNA"/>
</dbReference>
<name>A0A8J2PV55_9HEXA</name>